<evidence type="ECO:0000313" key="2">
    <source>
        <dbReference type="Proteomes" id="UP001328107"/>
    </source>
</evidence>
<sequence length="147" mass="16942">MYDKCYVFPKDKDLNNILQGKYVKGTMTDYANNNLCHGGKLSVFYSSTHAKFVGMKAHSLGIDKLWIGIDKEGKSIEKDKDGKNIMIHSKLWKLVEGDYWADGETLKKFEKDKAIPADATHYFMRTRTDYLNNRWQGSFERANGAKF</sequence>
<dbReference type="EMBL" id="BTRK01000002">
    <property type="protein sequence ID" value="GMR35100.1"/>
    <property type="molecule type" value="Genomic_DNA"/>
</dbReference>
<gene>
    <name evidence="1" type="ORF">PMAYCL1PPCAC_05295</name>
</gene>
<protein>
    <submittedName>
        <fullName evidence="1">Uncharacterized protein</fullName>
    </submittedName>
</protein>
<accession>A0AAN4ZDQ2</accession>
<evidence type="ECO:0000313" key="1">
    <source>
        <dbReference type="EMBL" id="GMR35100.1"/>
    </source>
</evidence>
<reference evidence="2" key="1">
    <citation type="submission" date="2022-10" db="EMBL/GenBank/DDBJ databases">
        <title>Genome assembly of Pristionchus species.</title>
        <authorList>
            <person name="Yoshida K."/>
            <person name="Sommer R.J."/>
        </authorList>
    </citation>
    <scope>NUCLEOTIDE SEQUENCE [LARGE SCALE GENOMIC DNA]</scope>
    <source>
        <strain evidence="2">RS5460</strain>
    </source>
</reference>
<name>A0AAN4ZDQ2_9BILA</name>
<proteinExistence type="predicted"/>
<comment type="caution">
    <text evidence="1">The sequence shown here is derived from an EMBL/GenBank/DDBJ whole genome shotgun (WGS) entry which is preliminary data.</text>
</comment>
<feature type="non-terminal residue" evidence="1">
    <location>
        <position position="147"/>
    </location>
</feature>
<dbReference type="Proteomes" id="UP001328107">
    <property type="component" value="Unassembled WGS sequence"/>
</dbReference>
<dbReference type="AlphaFoldDB" id="A0AAN4ZDQ2"/>
<keyword evidence="2" id="KW-1185">Reference proteome</keyword>
<organism evidence="1 2">
    <name type="scientific">Pristionchus mayeri</name>
    <dbReference type="NCBI Taxonomy" id="1317129"/>
    <lineage>
        <taxon>Eukaryota</taxon>
        <taxon>Metazoa</taxon>
        <taxon>Ecdysozoa</taxon>
        <taxon>Nematoda</taxon>
        <taxon>Chromadorea</taxon>
        <taxon>Rhabditida</taxon>
        <taxon>Rhabditina</taxon>
        <taxon>Diplogasteromorpha</taxon>
        <taxon>Diplogasteroidea</taxon>
        <taxon>Neodiplogasteridae</taxon>
        <taxon>Pristionchus</taxon>
    </lineage>
</organism>